<dbReference type="OrthoDB" id="10577903at2759"/>
<feature type="chain" id="PRO_5002204597" description="MFS transporter" evidence="2">
    <location>
        <begin position="20"/>
        <end position="88"/>
    </location>
</feature>
<reference evidence="3 4" key="1">
    <citation type="submission" date="2014-06" db="EMBL/GenBank/DDBJ databases">
        <title>Evolutionary Origins and Diversification of the Mycorrhizal Mutualists.</title>
        <authorList>
            <consortium name="DOE Joint Genome Institute"/>
            <consortium name="Mycorrhizal Genomics Consortium"/>
            <person name="Kohler A."/>
            <person name="Kuo A."/>
            <person name="Nagy L.G."/>
            <person name="Floudas D."/>
            <person name="Copeland A."/>
            <person name="Barry K.W."/>
            <person name="Cichocki N."/>
            <person name="Veneault-Fourrey C."/>
            <person name="LaButti K."/>
            <person name="Lindquist E.A."/>
            <person name="Lipzen A."/>
            <person name="Lundell T."/>
            <person name="Morin E."/>
            <person name="Murat C."/>
            <person name="Riley R."/>
            <person name="Ohm R."/>
            <person name="Sun H."/>
            <person name="Tunlid A."/>
            <person name="Henrissat B."/>
            <person name="Grigoriev I.V."/>
            <person name="Hibbett D.S."/>
            <person name="Martin F."/>
        </authorList>
    </citation>
    <scope>NUCLEOTIDE SEQUENCE [LARGE SCALE GENOMIC DNA]</scope>
    <source>
        <strain evidence="3 4">SS14</strain>
    </source>
</reference>
<feature type="transmembrane region" description="Helical" evidence="1">
    <location>
        <begin position="35"/>
        <end position="58"/>
    </location>
</feature>
<evidence type="ECO:0000313" key="4">
    <source>
        <dbReference type="Proteomes" id="UP000054279"/>
    </source>
</evidence>
<name>A0A0C9V6X6_SPHS4</name>
<evidence type="ECO:0000313" key="3">
    <source>
        <dbReference type="EMBL" id="KIJ33205.1"/>
    </source>
</evidence>
<accession>A0A0C9V6X6</accession>
<dbReference type="AlphaFoldDB" id="A0A0C9V6X6"/>
<keyword evidence="4" id="KW-1185">Reference proteome</keyword>
<gene>
    <name evidence="3" type="ORF">M422DRAFT_783224</name>
</gene>
<dbReference type="HOGENOM" id="CLU_2470516_0_0_1"/>
<dbReference type="Proteomes" id="UP000054279">
    <property type="component" value="Unassembled WGS sequence"/>
</dbReference>
<proteinExistence type="predicted"/>
<sequence length="88" mass="9329">MKLYWSLLFLMCFLGLINAYPLALPQMAEFVAEQPLGTVLGSPAPLLTTMSTGLGGLLPQLSIHASRRDLAASIATTMLGGGLALYFT</sequence>
<evidence type="ECO:0000256" key="2">
    <source>
        <dbReference type="SAM" id="SignalP"/>
    </source>
</evidence>
<dbReference type="EMBL" id="KN837216">
    <property type="protein sequence ID" value="KIJ33205.1"/>
    <property type="molecule type" value="Genomic_DNA"/>
</dbReference>
<feature type="signal peptide" evidence="2">
    <location>
        <begin position="1"/>
        <end position="19"/>
    </location>
</feature>
<keyword evidence="1" id="KW-0812">Transmembrane</keyword>
<feature type="transmembrane region" description="Helical" evidence="1">
    <location>
        <begin position="70"/>
        <end position="87"/>
    </location>
</feature>
<organism evidence="3 4">
    <name type="scientific">Sphaerobolus stellatus (strain SS14)</name>
    <dbReference type="NCBI Taxonomy" id="990650"/>
    <lineage>
        <taxon>Eukaryota</taxon>
        <taxon>Fungi</taxon>
        <taxon>Dikarya</taxon>
        <taxon>Basidiomycota</taxon>
        <taxon>Agaricomycotina</taxon>
        <taxon>Agaricomycetes</taxon>
        <taxon>Phallomycetidae</taxon>
        <taxon>Geastrales</taxon>
        <taxon>Sphaerobolaceae</taxon>
        <taxon>Sphaerobolus</taxon>
    </lineage>
</organism>
<keyword evidence="1" id="KW-1133">Transmembrane helix</keyword>
<keyword evidence="2" id="KW-0732">Signal</keyword>
<protein>
    <recommendedName>
        <fullName evidence="5">MFS transporter</fullName>
    </recommendedName>
</protein>
<keyword evidence="1" id="KW-0472">Membrane</keyword>
<evidence type="ECO:0008006" key="5">
    <source>
        <dbReference type="Google" id="ProtNLM"/>
    </source>
</evidence>
<evidence type="ECO:0000256" key="1">
    <source>
        <dbReference type="SAM" id="Phobius"/>
    </source>
</evidence>